<proteinExistence type="predicted"/>
<dbReference type="EMBL" id="JARQZJ010000031">
    <property type="protein sequence ID" value="KAK9874131.1"/>
    <property type="molecule type" value="Genomic_DNA"/>
</dbReference>
<evidence type="ECO:0000313" key="1">
    <source>
        <dbReference type="EMBL" id="KAK9874131.1"/>
    </source>
</evidence>
<evidence type="ECO:0000313" key="2">
    <source>
        <dbReference type="Proteomes" id="UP001431783"/>
    </source>
</evidence>
<dbReference type="Proteomes" id="UP001431783">
    <property type="component" value="Unassembled WGS sequence"/>
</dbReference>
<comment type="caution">
    <text evidence="1">The sequence shown here is derived from an EMBL/GenBank/DDBJ whole genome shotgun (WGS) entry which is preliminary data.</text>
</comment>
<protein>
    <submittedName>
        <fullName evidence="1">Uncharacterized protein</fullName>
    </submittedName>
</protein>
<gene>
    <name evidence="1" type="ORF">WA026_002485</name>
</gene>
<reference evidence="1 2" key="1">
    <citation type="submission" date="2023-03" db="EMBL/GenBank/DDBJ databases">
        <title>Genome insight into feeding habits of ladybird beetles.</title>
        <authorList>
            <person name="Li H.-S."/>
            <person name="Huang Y.-H."/>
            <person name="Pang H."/>
        </authorList>
    </citation>
    <scope>NUCLEOTIDE SEQUENCE [LARGE SCALE GENOMIC DNA]</scope>
    <source>
        <strain evidence="1">SYSU_2023b</strain>
        <tissue evidence="1">Whole body</tissue>
    </source>
</reference>
<keyword evidence="2" id="KW-1185">Reference proteome</keyword>
<dbReference type="AlphaFoldDB" id="A0AAW1U0W3"/>
<name>A0AAW1U0W3_9CUCU</name>
<sequence length="156" mass="17719">MVTLDQKKSIHNRRRQFRVAGCGVTNGKTIVGDGSDHRIELSGRSPWSEREPWKQGGRSGQAARFLAQRVGNPKAPSATHSHPYSAFEYGAWPYLTGNYHDRLNLRRSDFLRDVSCLKLSCVANPFVKRPVLRRRMYLGIGVCERLLYRDDGFVVA</sequence>
<organism evidence="1 2">
    <name type="scientific">Henosepilachna vigintioctopunctata</name>
    <dbReference type="NCBI Taxonomy" id="420089"/>
    <lineage>
        <taxon>Eukaryota</taxon>
        <taxon>Metazoa</taxon>
        <taxon>Ecdysozoa</taxon>
        <taxon>Arthropoda</taxon>
        <taxon>Hexapoda</taxon>
        <taxon>Insecta</taxon>
        <taxon>Pterygota</taxon>
        <taxon>Neoptera</taxon>
        <taxon>Endopterygota</taxon>
        <taxon>Coleoptera</taxon>
        <taxon>Polyphaga</taxon>
        <taxon>Cucujiformia</taxon>
        <taxon>Coccinelloidea</taxon>
        <taxon>Coccinellidae</taxon>
        <taxon>Epilachninae</taxon>
        <taxon>Epilachnini</taxon>
        <taxon>Henosepilachna</taxon>
    </lineage>
</organism>
<accession>A0AAW1U0W3</accession>